<sequence>MEGFRERGSTIRLPTWKVVRAGWTTPTDTNENVVTVKPEDDWTAEEQELAIANDKAMNAIFNVVDLNVFKLINTCTEAMTAWDTLQTSYEGTLKVRMSRLQQLIMRFEALRVEEDESIAIYNNTLKEMTNESFLLGEPMSNEKLVRKVLRTLPKKFAHKVTTIQEVQDLTTMSLDELIGNLTTFEMSLNERETSKKKGIALKASYVDVNDEELGETINMLAKNLNKILKRFNKKPFTGSVSPSVTDRNNNRWKKLVKEYIGFGHIQAECPNYLKKQSKNYTSTLSDDESKDGQDDELNNFVAFAGVLEPTVTNIVDENSEFEEDMTNEDV</sequence>
<gene>
    <name evidence="1" type="ORF">LIER_09619</name>
</gene>
<dbReference type="PANTHER" id="PTHR35317:SF35">
    <property type="entry name" value="DUF4219 DOMAIN-CONTAINING PROTEIN"/>
    <property type="match status" value="1"/>
</dbReference>
<evidence type="ECO:0000313" key="2">
    <source>
        <dbReference type="Proteomes" id="UP001454036"/>
    </source>
</evidence>
<evidence type="ECO:0000313" key="1">
    <source>
        <dbReference type="EMBL" id="GAA0150752.1"/>
    </source>
</evidence>
<accession>A0AAV3PIN1</accession>
<dbReference type="Proteomes" id="UP001454036">
    <property type="component" value="Unassembled WGS sequence"/>
</dbReference>
<protein>
    <recommendedName>
        <fullName evidence="3">Gag-pol polyprotein</fullName>
    </recommendedName>
</protein>
<keyword evidence="2" id="KW-1185">Reference proteome</keyword>
<name>A0AAV3PIN1_LITER</name>
<dbReference type="Pfam" id="PF14223">
    <property type="entry name" value="Retrotran_gag_2"/>
    <property type="match status" value="1"/>
</dbReference>
<organism evidence="1 2">
    <name type="scientific">Lithospermum erythrorhizon</name>
    <name type="common">Purple gromwell</name>
    <name type="synonym">Lithospermum officinale var. erythrorhizon</name>
    <dbReference type="NCBI Taxonomy" id="34254"/>
    <lineage>
        <taxon>Eukaryota</taxon>
        <taxon>Viridiplantae</taxon>
        <taxon>Streptophyta</taxon>
        <taxon>Embryophyta</taxon>
        <taxon>Tracheophyta</taxon>
        <taxon>Spermatophyta</taxon>
        <taxon>Magnoliopsida</taxon>
        <taxon>eudicotyledons</taxon>
        <taxon>Gunneridae</taxon>
        <taxon>Pentapetalae</taxon>
        <taxon>asterids</taxon>
        <taxon>lamiids</taxon>
        <taxon>Boraginales</taxon>
        <taxon>Boraginaceae</taxon>
        <taxon>Boraginoideae</taxon>
        <taxon>Lithospermeae</taxon>
        <taxon>Lithospermum</taxon>
    </lineage>
</organism>
<dbReference type="PANTHER" id="PTHR35317">
    <property type="entry name" value="OS04G0629600 PROTEIN"/>
    <property type="match status" value="1"/>
</dbReference>
<evidence type="ECO:0008006" key="3">
    <source>
        <dbReference type="Google" id="ProtNLM"/>
    </source>
</evidence>
<dbReference type="AlphaFoldDB" id="A0AAV3PIN1"/>
<proteinExistence type="predicted"/>
<dbReference type="EMBL" id="BAABME010001649">
    <property type="protein sequence ID" value="GAA0150752.1"/>
    <property type="molecule type" value="Genomic_DNA"/>
</dbReference>
<reference evidence="1 2" key="1">
    <citation type="submission" date="2024-01" db="EMBL/GenBank/DDBJ databases">
        <title>The complete chloroplast genome sequence of Lithospermum erythrorhizon: insights into the phylogenetic relationship among Boraginaceae species and the maternal lineages of purple gromwells.</title>
        <authorList>
            <person name="Okada T."/>
            <person name="Watanabe K."/>
        </authorList>
    </citation>
    <scope>NUCLEOTIDE SEQUENCE [LARGE SCALE GENOMIC DNA]</scope>
</reference>
<comment type="caution">
    <text evidence="1">The sequence shown here is derived from an EMBL/GenBank/DDBJ whole genome shotgun (WGS) entry which is preliminary data.</text>
</comment>